<dbReference type="Proteomes" id="UP001596523">
    <property type="component" value="Unassembled WGS sequence"/>
</dbReference>
<accession>A0ABW2JEE0</accession>
<reference evidence="2" key="1">
    <citation type="journal article" date="2019" name="Int. J. Syst. Evol. Microbiol.">
        <title>The Global Catalogue of Microorganisms (GCM) 10K type strain sequencing project: providing services to taxonomists for standard genome sequencing and annotation.</title>
        <authorList>
            <consortium name="The Broad Institute Genomics Platform"/>
            <consortium name="The Broad Institute Genome Sequencing Center for Infectious Disease"/>
            <person name="Wu L."/>
            <person name="Ma J."/>
        </authorList>
    </citation>
    <scope>NUCLEOTIDE SEQUENCE [LARGE SCALE GENOMIC DNA]</scope>
    <source>
        <strain evidence="2">SYNS20</strain>
    </source>
</reference>
<evidence type="ECO:0000313" key="2">
    <source>
        <dbReference type="Proteomes" id="UP001596523"/>
    </source>
</evidence>
<gene>
    <name evidence="1" type="ORF">ACFQVC_09275</name>
</gene>
<evidence type="ECO:0000313" key="1">
    <source>
        <dbReference type="EMBL" id="MFC7304399.1"/>
    </source>
</evidence>
<organism evidence="1 2">
    <name type="scientific">Streptomyces monticola</name>
    <dbReference type="NCBI Taxonomy" id="2666263"/>
    <lineage>
        <taxon>Bacteria</taxon>
        <taxon>Bacillati</taxon>
        <taxon>Actinomycetota</taxon>
        <taxon>Actinomycetes</taxon>
        <taxon>Kitasatosporales</taxon>
        <taxon>Streptomycetaceae</taxon>
        <taxon>Streptomyces</taxon>
    </lineage>
</organism>
<dbReference type="RefSeq" id="WP_381828793.1">
    <property type="nucleotide sequence ID" value="NZ_JBHTCF010000003.1"/>
</dbReference>
<evidence type="ECO:0008006" key="3">
    <source>
        <dbReference type="Google" id="ProtNLM"/>
    </source>
</evidence>
<sequence>MTSDTTAGATADITSEEAEGKLGEWIDALPSLLEELRTDLPADDFPFDFSTASLGPLEEVVLGNWDAGDEFDADSRLLTGAMMYLGETLLRTCGGSWGWHGEIDQPVICPDEELGLLPLAPFHLIHHAVQARTGEAFAVMDEHLREAVEAYQEQHPGWRPTLDDGPAPESPETLLEEWIRDIPLLMDRLQGDLLPDDFPFDRTPESLTALESCLLDFYDPAGGMDPDPGTHAGAGPGYVEAAMAYLGEVLLRTAGGHWGWHMKQVGDFEGQPVVCPDPDLGLRPVAPLLLISHALRVRTGSAFTEEIERLRRAIAEHRQETPGWEPVKTRAAQ</sequence>
<dbReference type="EMBL" id="JBHTCF010000003">
    <property type="protein sequence ID" value="MFC7304399.1"/>
    <property type="molecule type" value="Genomic_DNA"/>
</dbReference>
<protein>
    <recommendedName>
        <fullName evidence="3">SMI1/KNR4 family protein</fullName>
    </recommendedName>
</protein>
<comment type="caution">
    <text evidence="1">The sequence shown here is derived from an EMBL/GenBank/DDBJ whole genome shotgun (WGS) entry which is preliminary data.</text>
</comment>
<name>A0ABW2JEE0_9ACTN</name>
<proteinExistence type="predicted"/>
<keyword evidence="2" id="KW-1185">Reference proteome</keyword>